<comment type="similarity">
    <text evidence="2">Belongs to the ABC transporter superfamily. AI-2 autoinducer porter (TC 3.A.1.2.8) family.</text>
</comment>
<feature type="region of interest" description="Disordered" evidence="10">
    <location>
        <begin position="532"/>
        <end position="570"/>
    </location>
</feature>
<evidence type="ECO:0000256" key="1">
    <source>
        <dbReference type="ARBA" id="ARBA00004417"/>
    </source>
</evidence>
<dbReference type="AlphaFoldDB" id="A0A852SMN2"/>
<evidence type="ECO:0000259" key="11">
    <source>
        <dbReference type="PROSITE" id="PS50893"/>
    </source>
</evidence>
<dbReference type="InterPro" id="IPR017871">
    <property type="entry name" value="ABC_transporter-like_CS"/>
</dbReference>
<keyword evidence="12" id="KW-0762">Sugar transport</keyword>
<feature type="domain" description="ABC transporter" evidence="11">
    <location>
        <begin position="287"/>
        <end position="531"/>
    </location>
</feature>
<comment type="caution">
    <text evidence="12">The sequence shown here is derived from an EMBL/GenBank/DDBJ whole genome shotgun (WGS) entry which is preliminary data.</text>
</comment>
<sequence length="570" mass="59162">MTDSRSEHPGGHDAVVSPVGVPAALPVVAAPDAVVSLSGVSVAYGSNVVLQGVDLAFGAGEITALLGANGAGKSTLIKALSGANARYGGEIRIGDDVVHLSSPVQARQLGISTVHQKVADGIVPGLSVAENLTLDDLAQASRHPLRRRRQALADARAALGTLGLDWSDAVLERDAATLPISDAQLLVLARALRSTPRLLILDEPTSALTAAEAERLFGVLRALRAQGLSIVYVSHRFGEIEALADRVVVLRDGLVQSVSARPFAWHELLHDMLGRQTALENDRGTAARGTDAVARLDGVVALPDAPPIDLEIRRGEVLGVLGLIGAGKTELAELLGGLAQPLAGTLTLEGAPYAPKRPSDAIRAGVVLVPEDRQKQGILPGWSVLRNITLPFLAESSALGLLRRRSERSRADTVIDTLSVVTAGPDALIDDLSGGNQQKVVVGRWLSAAPKLALLDEPFRGVDIAARREIGARLAAIAADGAAAVVFSSDVDEILEVADRIVVLVAGRIELDRYADTVDRPTIIHAFLGETASAPAPSGPAAAPATTHAASPGATPTSSTPESRPERTSS</sequence>
<organism evidence="12 13">
    <name type="scientific">Herbiconiux flava</name>
    <dbReference type="NCBI Taxonomy" id="881268"/>
    <lineage>
        <taxon>Bacteria</taxon>
        <taxon>Bacillati</taxon>
        <taxon>Actinomycetota</taxon>
        <taxon>Actinomycetes</taxon>
        <taxon>Micrococcales</taxon>
        <taxon>Microbacteriaceae</taxon>
        <taxon>Herbiconiux</taxon>
    </lineage>
</organism>
<evidence type="ECO:0000256" key="10">
    <source>
        <dbReference type="SAM" id="MobiDB-lite"/>
    </source>
</evidence>
<evidence type="ECO:0000256" key="2">
    <source>
        <dbReference type="ARBA" id="ARBA00009404"/>
    </source>
</evidence>
<dbReference type="SUPFAM" id="SSF52540">
    <property type="entry name" value="P-loop containing nucleoside triphosphate hydrolases"/>
    <property type="match status" value="2"/>
</dbReference>
<dbReference type="RefSeq" id="WP_218869979.1">
    <property type="nucleotide sequence ID" value="NZ_BSEW01000001.1"/>
</dbReference>
<dbReference type="PANTHER" id="PTHR43790:SF2">
    <property type="entry name" value="AUTOINDUCER 2 IMPORT ATP-BINDING PROTEIN LSRA"/>
    <property type="match status" value="1"/>
</dbReference>
<evidence type="ECO:0000256" key="7">
    <source>
        <dbReference type="ARBA" id="ARBA00023747"/>
    </source>
</evidence>
<dbReference type="GO" id="GO:0005886">
    <property type="term" value="C:plasma membrane"/>
    <property type="evidence" value="ECO:0007669"/>
    <property type="project" value="UniProtKB-SubCell"/>
</dbReference>
<keyword evidence="12" id="KW-0813">Transport</keyword>
<dbReference type="GO" id="GO:0016887">
    <property type="term" value="F:ATP hydrolysis activity"/>
    <property type="evidence" value="ECO:0007669"/>
    <property type="project" value="InterPro"/>
</dbReference>
<dbReference type="PROSITE" id="PS50893">
    <property type="entry name" value="ABC_TRANSPORTER_2"/>
    <property type="match status" value="2"/>
</dbReference>
<keyword evidence="13" id="KW-1185">Reference proteome</keyword>
<comment type="subcellular location">
    <subcellularLocation>
        <location evidence="1">Cell inner membrane</location>
        <topology evidence="1">Peripheral membrane protein</topology>
    </subcellularLocation>
</comment>
<dbReference type="CDD" id="cd03216">
    <property type="entry name" value="ABC_Carb_Monos_I"/>
    <property type="match status" value="1"/>
</dbReference>
<feature type="domain" description="ABC transporter" evidence="11">
    <location>
        <begin position="35"/>
        <end position="277"/>
    </location>
</feature>
<dbReference type="Pfam" id="PF00005">
    <property type="entry name" value="ABC_tran"/>
    <property type="match status" value="2"/>
</dbReference>
<name>A0A852SMN2_9MICO</name>
<evidence type="ECO:0000313" key="13">
    <source>
        <dbReference type="Proteomes" id="UP000549913"/>
    </source>
</evidence>
<evidence type="ECO:0000256" key="9">
    <source>
        <dbReference type="ARBA" id="ARBA00034076"/>
    </source>
</evidence>
<accession>A0A852SMN2</accession>
<dbReference type="Gene3D" id="3.40.50.300">
    <property type="entry name" value="P-loop containing nucleotide triphosphate hydrolases"/>
    <property type="match status" value="2"/>
</dbReference>
<dbReference type="SMART" id="SM00382">
    <property type="entry name" value="AAA"/>
    <property type="match status" value="2"/>
</dbReference>
<protein>
    <recommendedName>
        <fullName evidence="4">Autoinducer 2 import ATP-binding protein LsrA</fullName>
        <ecNumber evidence="8">7.6.2.13</ecNumber>
    </recommendedName>
</protein>
<dbReference type="EC" id="7.6.2.13" evidence="8"/>
<dbReference type="Proteomes" id="UP000549913">
    <property type="component" value="Unassembled WGS sequence"/>
</dbReference>
<dbReference type="EMBL" id="JACCBM010000001">
    <property type="protein sequence ID" value="NYD70064.1"/>
    <property type="molecule type" value="Genomic_DNA"/>
</dbReference>
<keyword evidence="6 12" id="KW-0067">ATP-binding</keyword>
<gene>
    <name evidence="12" type="ORF">BJ984_001222</name>
</gene>
<evidence type="ECO:0000256" key="6">
    <source>
        <dbReference type="ARBA" id="ARBA00022840"/>
    </source>
</evidence>
<dbReference type="InterPro" id="IPR003439">
    <property type="entry name" value="ABC_transporter-like_ATP-bd"/>
</dbReference>
<reference evidence="12 13" key="1">
    <citation type="submission" date="2020-07" db="EMBL/GenBank/DDBJ databases">
        <title>Sequencing the genomes of 1000 actinobacteria strains.</title>
        <authorList>
            <person name="Klenk H.-P."/>
        </authorList>
    </citation>
    <scope>NUCLEOTIDE SEQUENCE [LARGE SCALE GENOMIC DNA]</scope>
    <source>
        <strain evidence="12 13">DSM 26474</strain>
    </source>
</reference>
<dbReference type="GO" id="GO:0005524">
    <property type="term" value="F:ATP binding"/>
    <property type="evidence" value="ECO:0007669"/>
    <property type="project" value="UniProtKB-KW"/>
</dbReference>
<evidence type="ECO:0000256" key="8">
    <source>
        <dbReference type="ARBA" id="ARBA00023798"/>
    </source>
</evidence>
<evidence type="ECO:0000313" key="12">
    <source>
        <dbReference type="EMBL" id="NYD70064.1"/>
    </source>
</evidence>
<evidence type="ECO:0000256" key="5">
    <source>
        <dbReference type="ARBA" id="ARBA00022741"/>
    </source>
</evidence>
<evidence type="ECO:0000256" key="3">
    <source>
        <dbReference type="ARBA" id="ARBA00011262"/>
    </source>
</evidence>
<feature type="compositionally biased region" description="Low complexity" evidence="10">
    <location>
        <begin position="532"/>
        <end position="561"/>
    </location>
</feature>
<dbReference type="InterPro" id="IPR050107">
    <property type="entry name" value="ABC_carbohydrate_import_ATPase"/>
</dbReference>
<dbReference type="PANTHER" id="PTHR43790">
    <property type="entry name" value="CARBOHYDRATE TRANSPORT ATP-BINDING PROTEIN MG119-RELATED"/>
    <property type="match status" value="1"/>
</dbReference>
<comment type="catalytic activity">
    <reaction evidence="9">
        <text>ATP + H2O + (2R,4S)-2-methyl-2,3,3,4-tetrahydroxytetrahydrofuran-[AI-2-binding protein]Side 1 = ADP + phosphate + (2R,4S)-2-methyl-2,3,3,4-tetrahydroxytetrahydrofuranSide 2 + [AI-2-binding protein]Side 1.</text>
        <dbReference type="EC" id="7.6.2.13"/>
    </reaction>
</comment>
<dbReference type="PROSITE" id="PS00211">
    <property type="entry name" value="ABC_TRANSPORTER_1"/>
    <property type="match status" value="1"/>
</dbReference>
<evidence type="ECO:0000256" key="4">
    <source>
        <dbReference type="ARBA" id="ARBA00019459"/>
    </source>
</evidence>
<dbReference type="InterPro" id="IPR003593">
    <property type="entry name" value="AAA+_ATPase"/>
</dbReference>
<comment type="function">
    <text evidence="7">Part of the ABC transporter complex LsrABCD involved in autoinducer 2 (AI-2) import. Responsible for energy coupling to the transport system.</text>
</comment>
<dbReference type="InterPro" id="IPR027417">
    <property type="entry name" value="P-loop_NTPase"/>
</dbReference>
<keyword evidence="5" id="KW-0547">Nucleotide-binding</keyword>
<comment type="subunit">
    <text evidence="3">The complex is composed of two ATP-binding proteins (LsrA), two transmembrane proteins (LsrC and LsrD) and a solute-binding protein (LsrB).</text>
</comment>
<dbReference type="CDD" id="cd03215">
    <property type="entry name" value="ABC_Carb_Monos_II"/>
    <property type="match status" value="1"/>
</dbReference>
<proteinExistence type="inferred from homology"/>